<organism evidence="1 2">
    <name type="scientific">Euplotes crassus</name>
    <dbReference type="NCBI Taxonomy" id="5936"/>
    <lineage>
        <taxon>Eukaryota</taxon>
        <taxon>Sar</taxon>
        <taxon>Alveolata</taxon>
        <taxon>Ciliophora</taxon>
        <taxon>Intramacronucleata</taxon>
        <taxon>Spirotrichea</taxon>
        <taxon>Hypotrichia</taxon>
        <taxon>Euplotida</taxon>
        <taxon>Euplotidae</taxon>
        <taxon>Moneuplotes</taxon>
    </lineage>
</organism>
<proteinExistence type="predicted"/>
<accession>A0AAD1U361</accession>
<sequence>MFKDIFNPNPDFPDEVHGNFCESELQSLIRLESSVTLCNNDFEFRNSVNQSCDTFLKKSSILQNDTKLADQGLSNLEFTKPNSQFLLNEGLIAEEAQCEESYFTIPRSNLFKEYFDGLRSEEHDRDNSKENHMHVDLDSKVRAESSDFEQMLYEEDSNIPEKKEFSQTYVDFLDKPEPKPDLWAPTKGMRWSKQDDIELFRLFRMCEDQGLLTLNEIKHFDSSTKVSKVPAMQMIKETLGCRQSCRFLANRIKIKMKDSFSIRETRLLKRLIKKYNYDDIPHLELLEHFAGKTLEGMQNACANLCTNKKQKRLRKVKQA</sequence>
<gene>
    <name evidence="1" type="ORF">ECRASSUSDP1_LOCUS2565</name>
</gene>
<evidence type="ECO:0000313" key="2">
    <source>
        <dbReference type="Proteomes" id="UP001295684"/>
    </source>
</evidence>
<dbReference type="Proteomes" id="UP001295684">
    <property type="component" value="Unassembled WGS sequence"/>
</dbReference>
<reference evidence="1" key="1">
    <citation type="submission" date="2023-07" db="EMBL/GenBank/DDBJ databases">
        <authorList>
            <consortium name="AG Swart"/>
            <person name="Singh M."/>
            <person name="Singh A."/>
            <person name="Seah K."/>
            <person name="Emmerich C."/>
        </authorList>
    </citation>
    <scope>NUCLEOTIDE SEQUENCE</scope>
    <source>
        <strain evidence="1">DP1</strain>
    </source>
</reference>
<comment type="caution">
    <text evidence="1">The sequence shown here is derived from an EMBL/GenBank/DDBJ whole genome shotgun (WGS) entry which is preliminary data.</text>
</comment>
<dbReference type="EMBL" id="CAMPGE010002451">
    <property type="protein sequence ID" value="CAI2361255.1"/>
    <property type="molecule type" value="Genomic_DNA"/>
</dbReference>
<protein>
    <submittedName>
        <fullName evidence="1">Uncharacterized protein</fullName>
    </submittedName>
</protein>
<evidence type="ECO:0000313" key="1">
    <source>
        <dbReference type="EMBL" id="CAI2361255.1"/>
    </source>
</evidence>
<keyword evidence="2" id="KW-1185">Reference proteome</keyword>
<name>A0AAD1U361_EUPCR</name>
<dbReference type="AlphaFoldDB" id="A0AAD1U361"/>